<reference evidence="7 8" key="1">
    <citation type="submission" date="2016-10" db="EMBL/GenBank/DDBJ databases">
        <authorList>
            <person name="de Groot N.N."/>
        </authorList>
    </citation>
    <scope>NUCLEOTIDE SEQUENCE [LARGE SCALE GENOMIC DNA]</scope>
    <source>
        <strain evidence="7 8">R5</strain>
    </source>
</reference>
<dbReference type="Pfam" id="PF13977">
    <property type="entry name" value="TetR_C_6"/>
    <property type="match status" value="1"/>
</dbReference>
<protein>
    <submittedName>
        <fullName evidence="7">Transcriptional regulator, TetR family</fullName>
    </submittedName>
</protein>
<dbReference type="EMBL" id="FMZW01000002">
    <property type="protein sequence ID" value="SDC30584.1"/>
    <property type="molecule type" value="Genomic_DNA"/>
</dbReference>
<dbReference type="InterPro" id="IPR050109">
    <property type="entry name" value="HTH-type_TetR-like_transc_reg"/>
</dbReference>
<feature type="DNA-binding region" description="H-T-H motif" evidence="5">
    <location>
        <begin position="33"/>
        <end position="52"/>
    </location>
</feature>
<dbReference type="SUPFAM" id="SSF48498">
    <property type="entry name" value="Tetracyclin repressor-like, C-terminal domain"/>
    <property type="match status" value="1"/>
</dbReference>
<dbReference type="PROSITE" id="PS01081">
    <property type="entry name" value="HTH_TETR_1"/>
    <property type="match status" value="1"/>
</dbReference>
<dbReference type="InterPro" id="IPR009057">
    <property type="entry name" value="Homeodomain-like_sf"/>
</dbReference>
<evidence type="ECO:0000256" key="1">
    <source>
        <dbReference type="ARBA" id="ARBA00022491"/>
    </source>
</evidence>
<dbReference type="Proteomes" id="UP000199245">
    <property type="component" value="Unassembled WGS sequence"/>
</dbReference>
<evidence type="ECO:0000313" key="7">
    <source>
        <dbReference type="EMBL" id="SDC30584.1"/>
    </source>
</evidence>
<gene>
    <name evidence="7" type="ORF">SAMN05216337_1002101</name>
</gene>
<sequence length="201" mass="22168">MPKVKPETLAIRREEILQAAEICFARQGFHQTTIQDVIKQSGLSAGCIYGHFTGKEELIQAIGESRHGRDSALLALKDPSDDVLQSLRSIARGFLGDLQKEEGLRARRVALQLWAEALRDDVVRDQVTSGIRQPIALIVDLLRRGQKSGAIDRGVQPRGAARAMVAMFQGIVLQRLWGETVSTTEAMHAFDIFLAGLAARR</sequence>
<dbReference type="InterPro" id="IPR036271">
    <property type="entry name" value="Tet_transcr_reg_TetR-rel_C_sf"/>
</dbReference>
<dbReference type="SUPFAM" id="SSF46689">
    <property type="entry name" value="Homeodomain-like"/>
    <property type="match status" value="1"/>
</dbReference>
<dbReference type="PRINTS" id="PR00455">
    <property type="entry name" value="HTHTETR"/>
</dbReference>
<evidence type="ECO:0000256" key="4">
    <source>
        <dbReference type="ARBA" id="ARBA00023163"/>
    </source>
</evidence>
<keyword evidence="3 5" id="KW-0238">DNA-binding</keyword>
<dbReference type="PANTHER" id="PTHR30055:SF229">
    <property type="entry name" value="HTH-TYPE TRANSCRIPTIONAL REPRESSOR RV1474C"/>
    <property type="match status" value="1"/>
</dbReference>
<keyword evidence="2" id="KW-0805">Transcription regulation</keyword>
<dbReference type="GO" id="GO:0003700">
    <property type="term" value="F:DNA-binding transcription factor activity"/>
    <property type="evidence" value="ECO:0007669"/>
    <property type="project" value="TreeGrafter"/>
</dbReference>
<dbReference type="InterPro" id="IPR039538">
    <property type="entry name" value="BetI_C"/>
</dbReference>
<accession>A0A1G6KHZ1</accession>
<dbReference type="AlphaFoldDB" id="A0A1G6KHZ1"/>
<name>A0A1G6KHZ1_9BRAD</name>
<evidence type="ECO:0000313" key="8">
    <source>
        <dbReference type="Proteomes" id="UP000199245"/>
    </source>
</evidence>
<feature type="domain" description="HTH tetR-type" evidence="6">
    <location>
        <begin position="10"/>
        <end position="70"/>
    </location>
</feature>
<evidence type="ECO:0000256" key="2">
    <source>
        <dbReference type="ARBA" id="ARBA00023015"/>
    </source>
</evidence>
<dbReference type="PANTHER" id="PTHR30055">
    <property type="entry name" value="HTH-TYPE TRANSCRIPTIONAL REGULATOR RUTR"/>
    <property type="match status" value="1"/>
</dbReference>
<keyword evidence="4" id="KW-0804">Transcription</keyword>
<dbReference type="GO" id="GO:0000976">
    <property type="term" value="F:transcription cis-regulatory region binding"/>
    <property type="evidence" value="ECO:0007669"/>
    <property type="project" value="TreeGrafter"/>
</dbReference>
<dbReference type="Gene3D" id="1.10.357.10">
    <property type="entry name" value="Tetracycline Repressor, domain 2"/>
    <property type="match status" value="1"/>
</dbReference>
<dbReference type="RefSeq" id="WP_092078666.1">
    <property type="nucleotide sequence ID" value="NZ_FMZW01000002.1"/>
</dbReference>
<dbReference type="PROSITE" id="PS50977">
    <property type="entry name" value="HTH_TETR_2"/>
    <property type="match status" value="1"/>
</dbReference>
<dbReference type="InterPro" id="IPR023772">
    <property type="entry name" value="DNA-bd_HTH_TetR-type_CS"/>
</dbReference>
<evidence type="ECO:0000259" key="6">
    <source>
        <dbReference type="PROSITE" id="PS50977"/>
    </source>
</evidence>
<dbReference type="InterPro" id="IPR001647">
    <property type="entry name" value="HTH_TetR"/>
</dbReference>
<organism evidence="7 8">
    <name type="scientific">Bradyrhizobium brasilense</name>
    <dbReference type="NCBI Taxonomy" id="1419277"/>
    <lineage>
        <taxon>Bacteria</taxon>
        <taxon>Pseudomonadati</taxon>
        <taxon>Pseudomonadota</taxon>
        <taxon>Alphaproteobacteria</taxon>
        <taxon>Hyphomicrobiales</taxon>
        <taxon>Nitrobacteraceae</taxon>
        <taxon>Bradyrhizobium</taxon>
    </lineage>
</organism>
<keyword evidence="1" id="KW-0678">Repressor</keyword>
<dbReference type="Pfam" id="PF00440">
    <property type="entry name" value="TetR_N"/>
    <property type="match status" value="1"/>
</dbReference>
<proteinExistence type="predicted"/>
<evidence type="ECO:0000256" key="5">
    <source>
        <dbReference type="PROSITE-ProRule" id="PRU00335"/>
    </source>
</evidence>
<evidence type="ECO:0000256" key="3">
    <source>
        <dbReference type="ARBA" id="ARBA00023125"/>
    </source>
</evidence>